<dbReference type="OrthoDB" id="1143855at2"/>
<evidence type="ECO:0000313" key="2">
    <source>
        <dbReference type="Proteomes" id="UP000215244"/>
    </source>
</evidence>
<dbReference type="PROSITE" id="PS51257">
    <property type="entry name" value="PROKAR_LIPOPROTEIN"/>
    <property type="match status" value="1"/>
</dbReference>
<proteinExistence type="predicted"/>
<keyword evidence="2" id="KW-1185">Reference proteome</keyword>
<gene>
    <name evidence="1" type="ORF">CJ263_00905</name>
</gene>
<accession>A0A223V0T1</accession>
<dbReference type="Proteomes" id="UP000215244">
    <property type="component" value="Chromosome"/>
</dbReference>
<dbReference type="AlphaFoldDB" id="A0A223V0T1"/>
<sequence length="138" mass="16240">MHRILVLVLLTIVSCARRVSSEDFNHLNGYWEIEEVQFPNGNKKDYPVNTVVDYIKLENLEGFRKKMVPRFDGTFETSDDAEPFSIIEKNGVFYMRYQNPLSEWEETLLSLSKDKFSVKNPEGIIYHFKRFEPLNIAL</sequence>
<protein>
    <submittedName>
        <fullName evidence="1">Uncharacterized protein</fullName>
    </submittedName>
</protein>
<reference evidence="1 2" key="1">
    <citation type="submission" date="2017-08" db="EMBL/GenBank/DDBJ databases">
        <title>The complete genome sequence of Maribacter sp. B1, isolated from deep-sea sediment.</title>
        <authorList>
            <person name="Wu Y.-H."/>
            <person name="Cheng H."/>
            <person name="Xu X.-W."/>
        </authorList>
    </citation>
    <scope>NUCLEOTIDE SEQUENCE [LARGE SCALE GENOMIC DNA]</scope>
    <source>
        <strain evidence="1 2">B1</strain>
    </source>
</reference>
<organism evidence="1 2">
    <name type="scientific">Maribacter cobaltidurans</name>
    <dbReference type="NCBI Taxonomy" id="1178778"/>
    <lineage>
        <taxon>Bacteria</taxon>
        <taxon>Pseudomonadati</taxon>
        <taxon>Bacteroidota</taxon>
        <taxon>Flavobacteriia</taxon>
        <taxon>Flavobacteriales</taxon>
        <taxon>Flavobacteriaceae</taxon>
        <taxon>Maribacter</taxon>
    </lineage>
</organism>
<dbReference type="EMBL" id="CP022957">
    <property type="protein sequence ID" value="ASV28906.1"/>
    <property type="molecule type" value="Genomic_DNA"/>
</dbReference>
<evidence type="ECO:0000313" key="1">
    <source>
        <dbReference type="EMBL" id="ASV28906.1"/>
    </source>
</evidence>
<dbReference type="KEGG" id="marb:CJ263_00905"/>
<name>A0A223V0T1_9FLAO</name>
<dbReference type="RefSeq" id="WP_094995541.1">
    <property type="nucleotide sequence ID" value="NZ_BMJL01000001.1"/>
</dbReference>